<feature type="coiled-coil region" evidence="7">
    <location>
        <begin position="948"/>
        <end position="975"/>
    </location>
</feature>
<organism evidence="9 10">
    <name type="scientific">Endomicrobium trichonymphae</name>
    <dbReference type="NCBI Taxonomy" id="1408204"/>
    <lineage>
        <taxon>Bacteria</taxon>
        <taxon>Pseudomonadati</taxon>
        <taxon>Elusimicrobiota</taxon>
        <taxon>Endomicrobiia</taxon>
        <taxon>Endomicrobiales</taxon>
        <taxon>Endomicrobiaceae</taxon>
        <taxon>Candidatus Endomicrobiellum</taxon>
    </lineage>
</organism>
<dbReference type="GO" id="GO:0005737">
    <property type="term" value="C:cytoplasm"/>
    <property type="evidence" value="ECO:0007669"/>
    <property type="project" value="UniProtKB-SubCell"/>
</dbReference>
<feature type="coiled-coil region" evidence="7">
    <location>
        <begin position="695"/>
        <end position="732"/>
    </location>
</feature>
<comment type="domain">
    <text evidence="7">Contains large globular domains required for ATP hydrolysis at each terminus and a third globular domain forming a flexible hinge near the middle of the molecule. These domains are separated by coiled-coil structures.</text>
</comment>
<feature type="coiled-coil region" evidence="7">
    <location>
        <begin position="167"/>
        <end position="228"/>
    </location>
</feature>
<proteinExistence type="inferred from homology"/>
<keyword evidence="10" id="KW-1185">Reference proteome</keyword>
<dbReference type="GO" id="GO:0005694">
    <property type="term" value="C:chromosome"/>
    <property type="evidence" value="ECO:0007669"/>
    <property type="project" value="InterPro"/>
</dbReference>
<dbReference type="AlphaFoldDB" id="A0A1E5IJL8"/>
<name>A0A1E5IJL8_ENDTX</name>
<evidence type="ECO:0000256" key="1">
    <source>
        <dbReference type="ARBA" id="ARBA00004496"/>
    </source>
</evidence>
<keyword evidence="2 7" id="KW-0963">Cytoplasm</keyword>
<dbReference type="SMART" id="SM00968">
    <property type="entry name" value="SMC_hinge"/>
    <property type="match status" value="1"/>
</dbReference>
<dbReference type="GO" id="GO:0006260">
    <property type="term" value="P:DNA replication"/>
    <property type="evidence" value="ECO:0007669"/>
    <property type="project" value="UniProtKB-UniRule"/>
</dbReference>
<reference evidence="9 10" key="1">
    <citation type="submission" date="2015-11" db="EMBL/GenBank/DDBJ databases">
        <title>Evidence for parallel genomic evolution in an endosymbiosis of termite gut flagellates.</title>
        <authorList>
            <person name="Zheng H."/>
        </authorList>
    </citation>
    <scope>NUCLEOTIDE SEQUENCE [LARGE SCALE GENOMIC DNA]</scope>
    <source>
        <strain evidence="9 10">CET450</strain>
    </source>
</reference>
<evidence type="ECO:0000313" key="10">
    <source>
        <dbReference type="Proteomes" id="UP000095237"/>
    </source>
</evidence>
<dbReference type="Proteomes" id="UP000095237">
    <property type="component" value="Unassembled WGS sequence"/>
</dbReference>
<dbReference type="GO" id="GO:0007062">
    <property type="term" value="P:sister chromatid cohesion"/>
    <property type="evidence" value="ECO:0007669"/>
    <property type="project" value="InterPro"/>
</dbReference>
<feature type="domain" description="SMC hinge" evidence="8">
    <location>
        <begin position="517"/>
        <end position="631"/>
    </location>
</feature>
<keyword evidence="3 7" id="KW-0547">Nucleotide-binding</keyword>
<dbReference type="SUPFAM" id="SSF52540">
    <property type="entry name" value="P-loop containing nucleoside triphosphate hydrolases"/>
    <property type="match status" value="1"/>
</dbReference>
<comment type="caution">
    <text evidence="9">The sequence shown here is derived from an EMBL/GenBank/DDBJ whole genome shotgun (WGS) entry which is preliminary data.</text>
</comment>
<dbReference type="Gene3D" id="3.40.50.300">
    <property type="entry name" value="P-loop containing nucleotide triphosphate hydrolases"/>
    <property type="match status" value="2"/>
</dbReference>
<accession>A0A1E5IJL8</accession>
<dbReference type="InterPro" id="IPR024704">
    <property type="entry name" value="SMC"/>
</dbReference>
<feature type="binding site" evidence="7">
    <location>
        <begin position="32"/>
        <end position="39"/>
    </location>
    <ligand>
        <name>ATP</name>
        <dbReference type="ChEBI" id="CHEBI:30616"/>
    </ligand>
</feature>
<comment type="function">
    <text evidence="7">Required for chromosome condensation and partitioning.</text>
</comment>
<comment type="similarity">
    <text evidence="7">Belongs to the SMC family.</text>
</comment>
<dbReference type="Gene3D" id="3.30.70.1620">
    <property type="match status" value="1"/>
</dbReference>
<dbReference type="InterPro" id="IPR036277">
    <property type="entry name" value="SMC_hinge_sf"/>
</dbReference>
<dbReference type="GO" id="GO:0005524">
    <property type="term" value="F:ATP binding"/>
    <property type="evidence" value="ECO:0007669"/>
    <property type="project" value="UniProtKB-UniRule"/>
</dbReference>
<dbReference type="InterPro" id="IPR010935">
    <property type="entry name" value="SMC_hinge"/>
</dbReference>
<dbReference type="GO" id="GO:0003677">
    <property type="term" value="F:DNA binding"/>
    <property type="evidence" value="ECO:0007669"/>
    <property type="project" value="UniProtKB-UniRule"/>
</dbReference>
<gene>
    <name evidence="7" type="primary">smc</name>
    <name evidence="9" type="ORF">ATZ36_17155</name>
</gene>
<dbReference type="Gene3D" id="1.20.1060.20">
    <property type="match status" value="1"/>
</dbReference>
<feature type="coiled-coil region" evidence="7">
    <location>
        <begin position="423"/>
        <end position="492"/>
    </location>
</feature>
<dbReference type="GO" id="GO:0016887">
    <property type="term" value="F:ATP hydrolysis activity"/>
    <property type="evidence" value="ECO:0007669"/>
    <property type="project" value="InterPro"/>
</dbReference>
<dbReference type="GO" id="GO:0030261">
    <property type="term" value="P:chromosome condensation"/>
    <property type="evidence" value="ECO:0007669"/>
    <property type="project" value="InterPro"/>
</dbReference>
<keyword evidence="4 7" id="KW-0067">ATP-binding</keyword>
<dbReference type="EMBL" id="LNVX01000291">
    <property type="protein sequence ID" value="OEG70702.1"/>
    <property type="molecule type" value="Genomic_DNA"/>
</dbReference>
<protein>
    <recommendedName>
        <fullName evidence="7">Chromosome partition protein Smc</fullName>
    </recommendedName>
</protein>
<dbReference type="FunFam" id="3.40.50.300:FF:000901">
    <property type="entry name" value="Chromosome partition protein Smc"/>
    <property type="match status" value="1"/>
</dbReference>
<evidence type="ECO:0000259" key="8">
    <source>
        <dbReference type="SMART" id="SM00968"/>
    </source>
</evidence>
<evidence type="ECO:0000256" key="2">
    <source>
        <dbReference type="ARBA" id="ARBA00022490"/>
    </source>
</evidence>
<evidence type="ECO:0000256" key="7">
    <source>
        <dbReference type="HAMAP-Rule" id="MF_01894"/>
    </source>
</evidence>
<dbReference type="InterPro" id="IPR027417">
    <property type="entry name" value="P-loop_NTPase"/>
</dbReference>
<feature type="coiled-coil region" evidence="7">
    <location>
        <begin position="887"/>
        <end position="921"/>
    </location>
</feature>
<sequence length="1155" mass="131615">MHLKKVEVCGFKSFADRTVLDFEPGISGIVGPNGCGKSNISDSIRWCLGEQKAKSMRSSNMQEVIFGGTQTRATTGMAEVSLTFDNSQNVLPVDYSEVIITRRLFRSGESEYFINKAQCRLKDIRDMFLDTGIGHDGYSIIEQGKVDFLTTAKPEDRRELFEEAAGIAKYKVRREETLRRLEKIDADMSRLSDALVIHKQQIADLNSAAKKSKQYKEYRENLAKYEIVSFVRRITYGIGEIGRIKKDLDPKMKEFESDNVFIVRLDTEIQDMRLALDGRNEQYVNINRDLSEIKTQIGVADQIIQHAMGREIEIKAEQERLDGELVTNRDKVIQMEEQLKALNADTGSLSAEAVRLENVFKEKELQYNSIKAGLLEFESKGNEVRSKISKLKSEKEQQLKLKTAIVEIKTRLDTDIVSLERMVTRLESDVNPANREIAEIKAELAAAGKSRQLFESEKEKINKIVLENEEKIKTLEDSLSQYKETLASGEARIATLKEFDQRDPVRSSIRAVLSLGNVARGPVSSLIDADDDKVGLIASALGEKLNYLVCETSEKAERAVKFLEDNVLSRLSFIVAEKISDSYRKSNIGLPLGYAELIKYFRYNPNDEKIIRFLCFDTLVFGNKIYGNAIVQGGGKISFEKPMLIEEQIKKLQKKSDETRRSISSMQYEVEQIREYQISSRLEKERLGFDAIKIKTQIEEKYSRIEEKKNGLKSIDGEINRHREEIDSKKAELASFGIKISVFETKLADYESEENNLYGELKTVDKAVFSARKEEELIAPFMMSARSSWDKKTAELENMRKRQQYILDNISNIKQQMVYAENRIGENSEKLSGLLASQTEETAKVQQLYEQQAQKEAEIKISLTDKQTLQDALDAKMKEWRGLCGKVDGLNNEINNMQLDIKNFEYQKNDLEKRLADAYGKNYEDIKNDFEGVDEMNSEEIAETKRKMESLGAVNLAAQEEYDALEKRYNFLLMQQQDLLEAKDDLYKVIKKINRATVENFKMTFDVVRGNFKEIYRKLFGGGEADLMLTDENDLLESGVDIYAQPPGKKLQNISLCSGGEKALTAVALLFAFFVAKPSPFCILDEVDAPLDDANVGRYNAMVKEFSAKTQFLIVTHNRRTMEMSDILYGVTMEEYGISKIISLKMNKQNDAVAQ</sequence>
<dbReference type="InterPro" id="IPR003395">
    <property type="entry name" value="RecF/RecN/SMC_N"/>
</dbReference>
<comment type="subunit">
    <text evidence="7">Homodimer.</text>
</comment>
<dbReference type="PANTHER" id="PTHR43977">
    <property type="entry name" value="STRUCTURAL MAINTENANCE OF CHROMOSOMES PROTEIN 3"/>
    <property type="match status" value="1"/>
</dbReference>
<dbReference type="Pfam" id="PF02463">
    <property type="entry name" value="SMC_N"/>
    <property type="match status" value="1"/>
</dbReference>
<dbReference type="GO" id="GO:0007059">
    <property type="term" value="P:chromosome segregation"/>
    <property type="evidence" value="ECO:0007669"/>
    <property type="project" value="UniProtKB-UniRule"/>
</dbReference>
<evidence type="ECO:0000256" key="5">
    <source>
        <dbReference type="ARBA" id="ARBA00023054"/>
    </source>
</evidence>
<evidence type="ECO:0000256" key="3">
    <source>
        <dbReference type="ARBA" id="ARBA00022741"/>
    </source>
</evidence>
<dbReference type="InterPro" id="IPR011890">
    <property type="entry name" value="SMC_prok"/>
</dbReference>
<dbReference type="HAMAP" id="MF_01894">
    <property type="entry name" value="Smc_prok"/>
    <property type="match status" value="1"/>
</dbReference>
<evidence type="ECO:0000313" key="9">
    <source>
        <dbReference type="EMBL" id="OEG70702.1"/>
    </source>
</evidence>
<dbReference type="CDD" id="cd03278">
    <property type="entry name" value="ABC_SMC_barmotin"/>
    <property type="match status" value="1"/>
</dbReference>
<evidence type="ECO:0000256" key="6">
    <source>
        <dbReference type="ARBA" id="ARBA00023125"/>
    </source>
</evidence>
<dbReference type="Pfam" id="PF06470">
    <property type="entry name" value="SMC_hinge"/>
    <property type="match status" value="1"/>
</dbReference>
<dbReference type="SUPFAM" id="SSF75553">
    <property type="entry name" value="Smc hinge domain"/>
    <property type="match status" value="1"/>
</dbReference>
<dbReference type="PIRSF" id="PIRSF005719">
    <property type="entry name" value="SMC"/>
    <property type="match status" value="1"/>
</dbReference>
<keyword evidence="5 7" id="KW-0175">Coiled coil</keyword>
<evidence type="ECO:0000256" key="4">
    <source>
        <dbReference type="ARBA" id="ARBA00022840"/>
    </source>
</evidence>
<keyword evidence="6 7" id="KW-0238">DNA-binding</keyword>
<comment type="subcellular location">
    <subcellularLocation>
        <location evidence="1 7">Cytoplasm</location>
    </subcellularLocation>
</comment>